<evidence type="ECO:0000313" key="2">
    <source>
        <dbReference type="Proteomes" id="UP000298663"/>
    </source>
</evidence>
<dbReference type="EMBL" id="AZBU02000003">
    <property type="protein sequence ID" value="TKR89010.1"/>
    <property type="molecule type" value="Genomic_DNA"/>
</dbReference>
<proteinExistence type="predicted"/>
<protein>
    <submittedName>
        <fullName evidence="1">Uncharacterized protein</fullName>
    </submittedName>
</protein>
<organism evidence="1 2">
    <name type="scientific">Steinernema carpocapsae</name>
    <name type="common">Entomopathogenic nematode</name>
    <dbReference type="NCBI Taxonomy" id="34508"/>
    <lineage>
        <taxon>Eukaryota</taxon>
        <taxon>Metazoa</taxon>
        <taxon>Ecdysozoa</taxon>
        <taxon>Nematoda</taxon>
        <taxon>Chromadorea</taxon>
        <taxon>Rhabditida</taxon>
        <taxon>Tylenchina</taxon>
        <taxon>Panagrolaimomorpha</taxon>
        <taxon>Strongyloidoidea</taxon>
        <taxon>Steinernematidae</taxon>
        <taxon>Steinernema</taxon>
    </lineage>
</organism>
<accession>A0A4U5NZV7</accession>
<dbReference type="AlphaFoldDB" id="A0A4U5NZV7"/>
<gene>
    <name evidence="1" type="ORF">L596_013174</name>
</gene>
<name>A0A4U5NZV7_STECR</name>
<reference evidence="1 2" key="1">
    <citation type="journal article" date="2015" name="Genome Biol.">
        <title>Comparative genomics of Steinernema reveals deeply conserved gene regulatory networks.</title>
        <authorList>
            <person name="Dillman A.R."/>
            <person name="Macchietto M."/>
            <person name="Porter C.F."/>
            <person name="Rogers A."/>
            <person name="Williams B."/>
            <person name="Antoshechkin I."/>
            <person name="Lee M.M."/>
            <person name="Goodwin Z."/>
            <person name="Lu X."/>
            <person name="Lewis E.E."/>
            <person name="Goodrich-Blair H."/>
            <person name="Stock S.P."/>
            <person name="Adams B.J."/>
            <person name="Sternberg P.W."/>
            <person name="Mortazavi A."/>
        </authorList>
    </citation>
    <scope>NUCLEOTIDE SEQUENCE [LARGE SCALE GENOMIC DNA]</scope>
    <source>
        <strain evidence="1 2">ALL</strain>
    </source>
</reference>
<keyword evidence="2" id="KW-1185">Reference proteome</keyword>
<evidence type="ECO:0000313" key="1">
    <source>
        <dbReference type="EMBL" id="TKR89010.1"/>
    </source>
</evidence>
<dbReference type="Proteomes" id="UP000298663">
    <property type="component" value="Unassembled WGS sequence"/>
</dbReference>
<reference evidence="1 2" key="2">
    <citation type="journal article" date="2019" name="G3 (Bethesda)">
        <title>Hybrid Assembly of the Genome of the Entomopathogenic Nematode Steinernema carpocapsae Identifies the X-Chromosome.</title>
        <authorList>
            <person name="Serra L."/>
            <person name="Macchietto M."/>
            <person name="Macias-Munoz A."/>
            <person name="McGill C.J."/>
            <person name="Rodriguez I.M."/>
            <person name="Rodriguez B."/>
            <person name="Murad R."/>
            <person name="Mortazavi A."/>
        </authorList>
    </citation>
    <scope>NUCLEOTIDE SEQUENCE [LARGE SCALE GENOMIC DNA]</scope>
    <source>
        <strain evidence="1 2">ALL</strain>
    </source>
</reference>
<comment type="caution">
    <text evidence="1">The sequence shown here is derived from an EMBL/GenBank/DDBJ whole genome shotgun (WGS) entry which is preliminary data.</text>
</comment>
<sequence length="306" mass="35683">MDDVPHVFIESVLSDVSTIYPVTQLNPSSPWTYHAKLFSQNLKHYQFCLKISRTALQCCFGFFPIGTVVTSHTLSWREFVTTDKRYAKVNSIIVKTDLYPDKIDEMRWKDLQFEQVETVTRIALSRFSVAGPSKLVISEDPRDLPNYKLLKKLTYKTLTQKLFFNDLVLSHKGSKSEKFLKSQGNYGLNLEKLTLYGPWPQSTQDNLNKIVKLPNFSRLEAEDRNIQCVAKFAVIDELVKEWMADDSFVFIDDLDNNLPSYYKREFYRELYIKLHVKPPKIVNLLICKITLINYVLKIKVRKTGKM</sequence>